<sequence length="18" mass="2270">MSRAEDWVKRLYTTWTLL</sequence>
<organism evidence="1">
    <name type="scientific">Anguilla anguilla</name>
    <name type="common">European freshwater eel</name>
    <name type="synonym">Muraena anguilla</name>
    <dbReference type="NCBI Taxonomy" id="7936"/>
    <lineage>
        <taxon>Eukaryota</taxon>
        <taxon>Metazoa</taxon>
        <taxon>Chordata</taxon>
        <taxon>Craniata</taxon>
        <taxon>Vertebrata</taxon>
        <taxon>Euteleostomi</taxon>
        <taxon>Actinopterygii</taxon>
        <taxon>Neopterygii</taxon>
        <taxon>Teleostei</taxon>
        <taxon>Anguilliformes</taxon>
        <taxon>Anguillidae</taxon>
        <taxon>Anguilla</taxon>
    </lineage>
</organism>
<reference evidence="1" key="2">
    <citation type="journal article" date="2015" name="Fish Shellfish Immunol.">
        <title>Early steps in the European eel (Anguilla anguilla)-Vibrio vulnificus interaction in the gills: Role of the RtxA13 toxin.</title>
        <authorList>
            <person name="Callol A."/>
            <person name="Pajuelo D."/>
            <person name="Ebbesson L."/>
            <person name="Teles M."/>
            <person name="MacKenzie S."/>
            <person name="Amaro C."/>
        </authorList>
    </citation>
    <scope>NUCLEOTIDE SEQUENCE</scope>
</reference>
<protein>
    <submittedName>
        <fullName evidence="1">Uncharacterized protein</fullName>
    </submittedName>
</protein>
<accession>A0A0E9PKJ9</accession>
<evidence type="ECO:0000313" key="1">
    <source>
        <dbReference type="EMBL" id="JAH05176.1"/>
    </source>
</evidence>
<dbReference type="EMBL" id="GBXM01103401">
    <property type="protein sequence ID" value="JAH05176.1"/>
    <property type="molecule type" value="Transcribed_RNA"/>
</dbReference>
<name>A0A0E9PKJ9_ANGAN</name>
<reference evidence="1" key="1">
    <citation type="submission" date="2014-11" db="EMBL/GenBank/DDBJ databases">
        <authorList>
            <person name="Amaro Gonzalez C."/>
        </authorList>
    </citation>
    <scope>NUCLEOTIDE SEQUENCE</scope>
</reference>
<dbReference type="AlphaFoldDB" id="A0A0E9PKJ9"/>
<proteinExistence type="predicted"/>